<evidence type="ECO:0000313" key="1">
    <source>
        <dbReference type="EMBL" id="HIZ89780.1"/>
    </source>
</evidence>
<dbReference type="Proteomes" id="UP000824176">
    <property type="component" value="Unassembled WGS sequence"/>
</dbReference>
<dbReference type="AlphaFoldDB" id="A0A9D2KBH8"/>
<dbReference type="EMBL" id="DXAQ01000117">
    <property type="protein sequence ID" value="HIZ89780.1"/>
    <property type="molecule type" value="Genomic_DNA"/>
</dbReference>
<organism evidence="1 2">
    <name type="scientific">Candidatus Mucispirillum faecigallinarum</name>
    <dbReference type="NCBI Taxonomy" id="2838699"/>
    <lineage>
        <taxon>Bacteria</taxon>
        <taxon>Pseudomonadati</taxon>
        <taxon>Deferribacterota</taxon>
        <taxon>Deferribacteres</taxon>
        <taxon>Deferribacterales</taxon>
        <taxon>Mucispirillaceae</taxon>
        <taxon>Mucispirillum</taxon>
    </lineage>
</organism>
<reference evidence="1" key="1">
    <citation type="journal article" date="2021" name="PeerJ">
        <title>Extensive microbial diversity within the chicken gut microbiome revealed by metagenomics and culture.</title>
        <authorList>
            <person name="Gilroy R."/>
            <person name="Ravi A."/>
            <person name="Getino M."/>
            <person name="Pursley I."/>
            <person name="Horton D.L."/>
            <person name="Alikhan N.F."/>
            <person name="Baker D."/>
            <person name="Gharbi K."/>
            <person name="Hall N."/>
            <person name="Watson M."/>
            <person name="Adriaenssens E.M."/>
            <person name="Foster-Nyarko E."/>
            <person name="Jarju S."/>
            <person name="Secka A."/>
            <person name="Antonio M."/>
            <person name="Oren A."/>
            <person name="Chaudhuri R.R."/>
            <person name="La Ragione R."/>
            <person name="Hildebrand F."/>
            <person name="Pallen M.J."/>
        </authorList>
    </citation>
    <scope>NUCLEOTIDE SEQUENCE</scope>
    <source>
        <strain evidence="1">ChiW4-1371</strain>
    </source>
</reference>
<comment type="caution">
    <text evidence="1">The sequence shown here is derived from an EMBL/GenBank/DDBJ whole genome shotgun (WGS) entry which is preliminary data.</text>
</comment>
<sequence length="116" mass="13165">MFTQNINTNFQSNNFFNQIEKENSNINSMPSNDENALSAAVSENRLEDTITISSVKQTTPKTLSAPTKIYIDNVINNALDNISRGNNIEDNKRIVRLFSNLIRENPEKVLRSAYNL</sequence>
<reference evidence="1" key="2">
    <citation type="submission" date="2021-04" db="EMBL/GenBank/DDBJ databases">
        <authorList>
            <person name="Gilroy R."/>
        </authorList>
    </citation>
    <scope>NUCLEOTIDE SEQUENCE</scope>
    <source>
        <strain evidence="1">ChiW4-1371</strain>
    </source>
</reference>
<proteinExistence type="predicted"/>
<gene>
    <name evidence="1" type="ORF">H9804_07525</name>
</gene>
<protein>
    <submittedName>
        <fullName evidence="1">Uncharacterized protein</fullName>
    </submittedName>
</protein>
<name>A0A9D2KBH8_9BACT</name>
<accession>A0A9D2KBH8</accession>
<evidence type="ECO:0000313" key="2">
    <source>
        <dbReference type="Proteomes" id="UP000824176"/>
    </source>
</evidence>